<dbReference type="AlphaFoldDB" id="F7QUM7"/>
<accession>F7QUM7</accession>
<protein>
    <submittedName>
        <fullName evidence="1">Acetyltransferase, GNAT family</fullName>
    </submittedName>
</protein>
<organism evidence="1 2">
    <name type="scientific">Ligilactobacillus salivarius GJ-24</name>
    <dbReference type="NCBI Taxonomy" id="1041521"/>
    <lineage>
        <taxon>Bacteria</taxon>
        <taxon>Bacillati</taxon>
        <taxon>Bacillota</taxon>
        <taxon>Bacilli</taxon>
        <taxon>Lactobacillales</taxon>
        <taxon>Lactobacillaceae</taxon>
        <taxon>Ligilactobacillus</taxon>
    </lineage>
</organism>
<evidence type="ECO:0000313" key="1">
    <source>
        <dbReference type="EMBL" id="EGM51508.1"/>
    </source>
</evidence>
<keyword evidence="1" id="KW-0808">Transferase</keyword>
<comment type="caution">
    <text evidence="1">The sequence shown here is derived from an EMBL/GenBank/DDBJ whole genome shotgun (WGS) entry which is preliminary data.</text>
</comment>
<proteinExistence type="predicted"/>
<gene>
    <name evidence="1" type="ORF">LSGJ_00981</name>
</gene>
<dbReference type="EMBL" id="AFOI01000003">
    <property type="protein sequence ID" value="EGM51508.1"/>
    <property type="molecule type" value="Genomic_DNA"/>
</dbReference>
<reference evidence="1 2" key="1">
    <citation type="journal article" date="2011" name="J. Bacteriol.">
        <title>Genome Sequence of Lactobacillus salivarius GJ-24, a Probiotic Strain Isolated from Healthy Adult Intestine.</title>
        <authorList>
            <person name="Cho Y.J."/>
            <person name="Choi J.K."/>
            <person name="Kim J.H."/>
            <person name="Lim Y.S."/>
            <person name="Ham J.S."/>
            <person name="Kang D.K."/>
            <person name="Chun J."/>
            <person name="Paik H.D."/>
            <person name="Kim G.B."/>
        </authorList>
    </citation>
    <scope>NUCLEOTIDE SEQUENCE [LARGE SCALE GENOMIC DNA]</scope>
    <source>
        <strain evidence="1 2">GJ-24</strain>
    </source>
</reference>
<sequence length="37" mass="4688">MNKIYKQIFYEHMEFKVYERSEIDEQGKPYPILFMKL</sequence>
<name>F7QUM7_9LACO</name>
<dbReference type="GO" id="GO:0016740">
    <property type="term" value="F:transferase activity"/>
    <property type="evidence" value="ECO:0007669"/>
    <property type="project" value="UniProtKB-KW"/>
</dbReference>
<evidence type="ECO:0000313" key="2">
    <source>
        <dbReference type="Proteomes" id="UP000003074"/>
    </source>
</evidence>
<dbReference type="Proteomes" id="UP000003074">
    <property type="component" value="Unassembled WGS sequence"/>
</dbReference>
<dbReference type="PATRIC" id="fig|1041521.3.peg.984"/>